<evidence type="ECO:0000256" key="1">
    <source>
        <dbReference type="ARBA" id="ARBA00004141"/>
    </source>
</evidence>
<keyword evidence="3 6" id="KW-0812">Transmembrane</keyword>
<evidence type="ECO:0000256" key="3">
    <source>
        <dbReference type="ARBA" id="ARBA00022692"/>
    </source>
</evidence>
<dbReference type="PANTHER" id="PTHR31272">
    <property type="entry name" value="CYTOCHROME C-TYPE BIOGENESIS PROTEIN HI_1454-RELATED"/>
    <property type="match status" value="1"/>
</dbReference>
<evidence type="ECO:0000256" key="4">
    <source>
        <dbReference type="ARBA" id="ARBA00022989"/>
    </source>
</evidence>
<dbReference type="Proteomes" id="UP000186132">
    <property type="component" value="Unassembled WGS sequence"/>
</dbReference>
<feature type="transmembrane region" description="Helical" evidence="6">
    <location>
        <begin position="132"/>
        <end position="156"/>
    </location>
</feature>
<sequence length="250" mass="26113">MLADGGLTGTVQTGPLLVAAAVAALVGLIGFLSPCVLPLVPGYLSYVAGLSGDAERPSQRRMLLGALLFVSGFTAIFVAQGTLFGEFGFYIREHRRGIEQVFGVVTIVMGVVFLGGIGFLQRELKIHRRPRAGLVGAPLLGLGFGLAWTPCLTPTFSAVYSMSLVQGTAGRGALLTVFYCLGLGIPFLLVAAGFGWVASALGFVRKHRRAVSIAGGVLLVAIGILLVTGAWNELNIWLRTSVPADSGVQV</sequence>
<protein>
    <submittedName>
        <fullName evidence="8">Cytochrome c-type biogenesis protein</fullName>
    </submittedName>
</protein>
<dbReference type="InterPro" id="IPR051790">
    <property type="entry name" value="Cytochrome_c-biogenesis_DsbD"/>
</dbReference>
<keyword evidence="4 6" id="KW-1133">Transmembrane helix</keyword>
<feature type="transmembrane region" description="Helical" evidence="6">
    <location>
        <begin position="176"/>
        <end position="198"/>
    </location>
</feature>
<gene>
    <name evidence="8" type="ORF">SAMN05443575_3398</name>
</gene>
<feature type="transmembrane region" description="Helical" evidence="6">
    <location>
        <begin position="101"/>
        <end position="120"/>
    </location>
</feature>
<dbReference type="GO" id="GO:0017004">
    <property type="term" value="P:cytochrome complex assembly"/>
    <property type="evidence" value="ECO:0007669"/>
    <property type="project" value="InterPro"/>
</dbReference>
<name>A0A1M5QYQ5_9ACTN</name>
<feature type="transmembrane region" description="Helical" evidence="6">
    <location>
        <begin position="16"/>
        <end position="41"/>
    </location>
</feature>
<reference evidence="8 9" key="1">
    <citation type="submission" date="2016-11" db="EMBL/GenBank/DDBJ databases">
        <authorList>
            <person name="Jaros S."/>
            <person name="Januszkiewicz K."/>
            <person name="Wedrychowicz H."/>
        </authorList>
    </citation>
    <scope>NUCLEOTIDE SEQUENCE [LARGE SCALE GENOMIC DNA]</scope>
    <source>
        <strain evidence="8 9">DSM 45627</strain>
    </source>
</reference>
<keyword evidence="5 6" id="KW-0472">Membrane</keyword>
<dbReference type="PANTHER" id="PTHR31272:SF4">
    <property type="entry name" value="CYTOCHROME C-TYPE BIOGENESIS PROTEIN HI_1454-RELATED"/>
    <property type="match status" value="1"/>
</dbReference>
<feature type="transmembrane region" description="Helical" evidence="6">
    <location>
        <begin position="210"/>
        <end position="231"/>
    </location>
</feature>
<evidence type="ECO:0000256" key="6">
    <source>
        <dbReference type="SAM" id="Phobius"/>
    </source>
</evidence>
<evidence type="ECO:0000313" key="8">
    <source>
        <dbReference type="EMBL" id="SHH19285.1"/>
    </source>
</evidence>
<comment type="similarity">
    <text evidence="2">Belongs to the DsbD family.</text>
</comment>
<dbReference type="GO" id="GO:0016020">
    <property type="term" value="C:membrane"/>
    <property type="evidence" value="ECO:0007669"/>
    <property type="project" value="UniProtKB-SubCell"/>
</dbReference>
<dbReference type="STRING" id="1206085.SAMN05443575_3398"/>
<feature type="domain" description="Cytochrome C biogenesis protein transmembrane" evidence="7">
    <location>
        <begin position="19"/>
        <end position="227"/>
    </location>
</feature>
<evidence type="ECO:0000256" key="2">
    <source>
        <dbReference type="ARBA" id="ARBA00006143"/>
    </source>
</evidence>
<dbReference type="Pfam" id="PF02683">
    <property type="entry name" value="DsbD_TM"/>
    <property type="match status" value="1"/>
</dbReference>
<evidence type="ECO:0000259" key="7">
    <source>
        <dbReference type="Pfam" id="PF02683"/>
    </source>
</evidence>
<dbReference type="EMBL" id="FQVU01000005">
    <property type="protein sequence ID" value="SHH19285.1"/>
    <property type="molecule type" value="Genomic_DNA"/>
</dbReference>
<organism evidence="8 9">
    <name type="scientific">Jatrophihabitans endophyticus</name>
    <dbReference type="NCBI Taxonomy" id="1206085"/>
    <lineage>
        <taxon>Bacteria</taxon>
        <taxon>Bacillati</taxon>
        <taxon>Actinomycetota</taxon>
        <taxon>Actinomycetes</taxon>
        <taxon>Jatrophihabitantales</taxon>
        <taxon>Jatrophihabitantaceae</taxon>
        <taxon>Jatrophihabitans</taxon>
    </lineage>
</organism>
<dbReference type="InterPro" id="IPR003834">
    <property type="entry name" value="Cyt_c_assmbl_TM_dom"/>
</dbReference>
<accession>A0A1M5QYQ5</accession>
<evidence type="ECO:0000313" key="9">
    <source>
        <dbReference type="Proteomes" id="UP000186132"/>
    </source>
</evidence>
<evidence type="ECO:0000256" key="5">
    <source>
        <dbReference type="ARBA" id="ARBA00023136"/>
    </source>
</evidence>
<keyword evidence="9" id="KW-1185">Reference proteome</keyword>
<dbReference type="AlphaFoldDB" id="A0A1M5QYQ5"/>
<feature type="transmembrane region" description="Helical" evidence="6">
    <location>
        <begin position="62"/>
        <end position="81"/>
    </location>
</feature>
<comment type="subcellular location">
    <subcellularLocation>
        <location evidence="1">Membrane</location>
        <topology evidence="1">Multi-pass membrane protein</topology>
    </subcellularLocation>
</comment>
<proteinExistence type="inferred from homology"/>